<sequence length="220" mass="23654">PQLDFQAVFPKEAFNSSLFPNGGNIRGSLKAAFLPEEGLVRFYLNVSNVPTVGGAFSYHIHVNPVPSDGNCTKTLGHLDPFSEGEAVPCNTAIPEKCQVGDLSGKHGPISVAPIFQATYDDRFIFTSQDIGAYFRNRSIVIHQNNKARITCANLFETDESDTQSEYPQIPSLPTPPLVTVLPPTSRSSGSLTLGKSIFSSVIEGQTSTVAIIVAIIMLLA</sequence>
<evidence type="ECO:0000256" key="2">
    <source>
        <dbReference type="ARBA" id="ARBA00004613"/>
    </source>
</evidence>
<keyword evidence="5" id="KW-0964">Secreted</keyword>
<evidence type="ECO:0000256" key="6">
    <source>
        <dbReference type="ARBA" id="ARBA00022862"/>
    </source>
</evidence>
<evidence type="ECO:0000313" key="9">
    <source>
        <dbReference type="Proteomes" id="UP001285441"/>
    </source>
</evidence>
<protein>
    <recommendedName>
        <fullName evidence="4">superoxide dismutase</fullName>
        <ecNumber evidence="4">1.15.1.1</ecNumber>
    </recommendedName>
</protein>
<evidence type="ECO:0000313" key="8">
    <source>
        <dbReference type="EMBL" id="KAK3366441.1"/>
    </source>
</evidence>
<dbReference type="InterPro" id="IPR053257">
    <property type="entry name" value="Cu-only_SOD"/>
</dbReference>
<dbReference type="GO" id="GO:0005576">
    <property type="term" value="C:extracellular region"/>
    <property type="evidence" value="ECO:0007669"/>
    <property type="project" value="UniProtKB-SubCell"/>
</dbReference>
<proteinExistence type="inferred from homology"/>
<name>A0AAE0JXW8_9PEZI</name>
<dbReference type="GO" id="GO:0004784">
    <property type="term" value="F:superoxide dismutase activity"/>
    <property type="evidence" value="ECO:0007669"/>
    <property type="project" value="UniProtKB-EC"/>
</dbReference>
<dbReference type="EC" id="1.15.1.1" evidence="4"/>
<comment type="subcellular location">
    <subcellularLocation>
        <location evidence="1">Cell envelope</location>
    </subcellularLocation>
    <subcellularLocation>
        <location evidence="2">Secreted</location>
    </subcellularLocation>
</comment>
<dbReference type="Gene3D" id="2.60.40.200">
    <property type="entry name" value="Superoxide dismutase, copper/zinc binding domain"/>
    <property type="match status" value="1"/>
</dbReference>
<evidence type="ECO:0000256" key="5">
    <source>
        <dbReference type="ARBA" id="ARBA00022525"/>
    </source>
</evidence>
<dbReference type="AlphaFoldDB" id="A0AAE0JXW8"/>
<comment type="catalytic activity">
    <reaction evidence="7">
        <text>2 superoxide + 2 H(+) = H2O2 + O2</text>
        <dbReference type="Rhea" id="RHEA:20696"/>
        <dbReference type="ChEBI" id="CHEBI:15378"/>
        <dbReference type="ChEBI" id="CHEBI:15379"/>
        <dbReference type="ChEBI" id="CHEBI:16240"/>
        <dbReference type="ChEBI" id="CHEBI:18421"/>
        <dbReference type="EC" id="1.15.1.1"/>
    </reaction>
</comment>
<dbReference type="GO" id="GO:0046872">
    <property type="term" value="F:metal ion binding"/>
    <property type="evidence" value="ECO:0007669"/>
    <property type="project" value="InterPro"/>
</dbReference>
<dbReference type="PANTHER" id="PTHR20910">
    <property type="entry name" value="AGAP001623-PA"/>
    <property type="match status" value="1"/>
</dbReference>
<dbReference type="InterPro" id="IPR036423">
    <property type="entry name" value="SOD-like_Cu/Zn_dom_sf"/>
</dbReference>
<dbReference type="Proteomes" id="UP001285441">
    <property type="component" value="Unassembled WGS sequence"/>
</dbReference>
<reference evidence="8" key="2">
    <citation type="submission" date="2023-06" db="EMBL/GenBank/DDBJ databases">
        <authorList>
            <consortium name="Lawrence Berkeley National Laboratory"/>
            <person name="Haridas S."/>
            <person name="Hensen N."/>
            <person name="Bonometti L."/>
            <person name="Westerberg I."/>
            <person name="Brannstrom I.O."/>
            <person name="Guillou S."/>
            <person name="Cros-Aarteil S."/>
            <person name="Calhoun S."/>
            <person name="Kuo A."/>
            <person name="Mondo S."/>
            <person name="Pangilinan J."/>
            <person name="Riley R."/>
            <person name="LaButti K."/>
            <person name="Andreopoulos B."/>
            <person name="Lipzen A."/>
            <person name="Chen C."/>
            <person name="Yanf M."/>
            <person name="Daum C."/>
            <person name="Ng V."/>
            <person name="Clum A."/>
            <person name="Steindorff A."/>
            <person name="Ohm R."/>
            <person name="Martin F."/>
            <person name="Silar P."/>
            <person name="Natvig D."/>
            <person name="Lalanne C."/>
            <person name="Gautier V."/>
            <person name="Ament-velasquez S.L."/>
            <person name="Kruys A."/>
            <person name="Hutchinson M.I."/>
            <person name="Powell A.J."/>
            <person name="Barry K."/>
            <person name="Miller A.N."/>
            <person name="Grigoriev I.V."/>
            <person name="Debuchy R."/>
            <person name="Gladieux P."/>
            <person name="Thoren M.H."/>
            <person name="Johannesson H."/>
        </authorList>
    </citation>
    <scope>NUCLEOTIDE SEQUENCE</scope>
    <source>
        <strain evidence="8">CBS 232.78</strain>
    </source>
</reference>
<evidence type="ECO:0000256" key="7">
    <source>
        <dbReference type="ARBA" id="ARBA00049204"/>
    </source>
</evidence>
<dbReference type="EMBL" id="JAULSW010000012">
    <property type="protein sequence ID" value="KAK3366441.1"/>
    <property type="molecule type" value="Genomic_DNA"/>
</dbReference>
<dbReference type="SUPFAM" id="SSF49329">
    <property type="entry name" value="Cu,Zn superoxide dismutase-like"/>
    <property type="match status" value="1"/>
</dbReference>
<keyword evidence="6" id="KW-0049">Antioxidant</keyword>
<evidence type="ECO:0000256" key="4">
    <source>
        <dbReference type="ARBA" id="ARBA00012682"/>
    </source>
</evidence>
<evidence type="ECO:0000256" key="3">
    <source>
        <dbReference type="ARBA" id="ARBA00010457"/>
    </source>
</evidence>
<reference evidence="8" key="1">
    <citation type="journal article" date="2023" name="Mol. Phylogenet. Evol.">
        <title>Genome-scale phylogeny and comparative genomics of the fungal order Sordariales.</title>
        <authorList>
            <person name="Hensen N."/>
            <person name="Bonometti L."/>
            <person name="Westerberg I."/>
            <person name="Brannstrom I.O."/>
            <person name="Guillou S."/>
            <person name="Cros-Aarteil S."/>
            <person name="Calhoun S."/>
            <person name="Haridas S."/>
            <person name="Kuo A."/>
            <person name="Mondo S."/>
            <person name="Pangilinan J."/>
            <person name="Riley R."/>
            <person name="LaButti K."/>
            <person name="Andreopoulos B."/>
            <person name="Lipzen A."/>
            <person name="Chen C."/>
            <person name="Yan M."/>
            <person name="Daum C."/>
            <person name="Ng V."/>
            <person name="Clum A."/>
            <person name="Steindorff A."/>
            <person name="Ohm R.A."/>
            <person name="Martin F."/>
            <person name="Silar P."/>
            <person name="Natvig D.O."/>
            <person name="Lalanne C."/>
            <person name="Gautier V."/>
            <person name="Ament-Velasquez S.L."/>
            <person name="Kruys A."/>
            <person name="Hutchinson M.I."/>
            <person name="Powell A.J."/>
            <person name="Barry K."/>
            <person name="Miller A.N."/>
            <person name="Grigoriev I.V."/>
            <person name="Debuchy R."/>
            <person name="Gladieux P."/>
            <person name="Hiltunen Thoren M."/>
            <person name="Johannesson H."/>
        </authorList>
    </citation>
    <scope>NUCLEOTIDE SEQUENCE</scope>
    <source>
        <strain evidence="8">CBS 232.78</strain>
    </source>
</reference>
<dbReference type="PANTHER" id="PTHR20910:SF1">
    <property type="entry name" value="SUPEROXIDE DISMUTASE COPPER_ZINC BINDING DOMAIN-CONTAINING PROTEIN"/>
    <property type="match status" value="1"/>
</dbReference>
<comment type="caution">
    <text evidence="8">The sequence shown here is derived from an EMBL/GenBank/DDBJ whole genome shotgun (WGS) entry which is preliminary data.</text>
</comment>
<accession>A0AAE0JXW8</accession>
<gene>
    <name evidence="8" type="ORF">B0H63DRAFT_405377</name>
</gene>
<comment type="similarity">
    <text evidence="3">Belongs to the Cu-Zn superoxide dismutase family.</text>
</comment>
<keyword evidence="9" id="KW-1185">Reference proteome</keyword>
<dbReference type="FunFam" id="2.60.40.200:FF:000007">
    <property type="entry name" value="Cell surface Cu-only superoxide dismutase 5"/>
    <property type="match status" value="1"/>
</dbReference>
<evidence type="ECO:0000256" key="1">
    <source>
        <dbReference type="ARBA" id="ARBA00004196"/>
    </source>
</evidence>
<feature type="non-terminal residue" evidence="8">
    <location>
        <position position="220"/>
    </location>
</feature>
<organism evidence="8 9">
    <name type="scientific">Podospora didyma</name>
    <dbReference type="NCBI Taxonomy" id="330526"/>
    <lineage>
        <taxon>Eukaryota</taxon>
        <taxon>Fungi</taxon>
        <taxon>Dikarya</taxon>
        <taxon>Ascomycota</taxon>
        <taxon>Pezizomycotina</taxon>
        <taxon>Sordariomycetes</taxon>
        <taxon>Sordariomycetidae</taxon>
        <taxon>Sordariales</taxon>
        <taxon>Podosporaceae</taxon>
        <taxon>Podospora</taxon>
    </lineage>
</organism>